<name>A0ABS5C443_9BACT</name>
<organism evidence="5 6">
    <name type="scientific">Gemmata palustris</name>
    <dbReference type="NCBI Taxonomy" id="2822762"/>
    <lineage>
        <taxon>Bacteria</taxon>
        <taxon>Pseudomonadati</taxon>
        <taxon>Planctomycetota</taxon>
        <taxon>Planctomycetia</taxon>
        <taxon>Gemmatales</taxon>
        <taxon>Gemmataceae</taxon>
        <taxon>Gemmata</taxon>
    </lineage>
</organism>
<evidence type="ECO:0000259" key="4">
    <source>
        <dbReference type="Pfam" id="PF00535"/>
    </source>
</evidence>
<dbReference type="Pfam" id="PF00535">
    <property type="entry name" value="Glycos_transf_2"/>
    <property type="match status" value="1"/>
</dbReference>
<evidence type="ECO:0000313" key="5">
    <source>
        <dbReference type="EMBL" id="MBP3960758.1"/>
    </source>
</evidence>
<accession>A0ABS5C443</accession>
<keyword evidence="3" id="KW-0808">Transferase</keyword>
<gene>
    <name evidence="5" type="ORF">J8F10_36520</name>
</gene>
<dbReference type="InterPro" id="IPR029044">
    <property type="entry name" value="Nucleotide-diphossugar_trans"/>
</dbReference>
<keyword evidence="2" id="KW-0328">Glycosyltransferase</keyword>
<dbReference type="SUPFAM" id="SSF53448">
    <property type="entry name" value="Nucleotide-diphospho-sugar transferases"/>
    <property type="match status" value="1"/>
</dbReference>
<evidence type="ECO:0000313" key="6">
    <source>
        <dbReference type="Proteomes" id="UP000676565"/>
    </source>
</evidence>
<evidence type="ECO:0000256" key="1">
    <source>
        <dbReference type="ARBA" id="ARBA00006739"/>
    </source>
</evidence>
<dbReference type="InterPro" id="IPR001173">
    <property type="entry name" value="Glyco_trans_2-like"/>
</dbReference>
<dbReference type="RefSeq" id="WP_210663111.1">
    <property type="nucleotide sequence ID" value="NZ_JAGKQQ010000002.1"/>
</dbReference>
<comment type="caution">
    <text evidence="5">The sequence shown here is derived from an EMBL/GenBank/DDBJ whole genome shotgun (WGS) entry which is preliminary data.</text>
</comment>
<feature type="domain" description="Glycosyltransferase 2-like" evidence="4">
    <location>
        <begin position="26"/>
        <end position="145"/>
    </location>
</feature>
<protein>
    <submittedName>
        <fullName evidence="5">Glycosyltransferase family 2 protein</fullName>
    </submittedName>
</protein>
<dbReference type="PANTHER" id="PTHR43179:SF12">
    <property type="entry name" value="GALACTOFURANOSYLTRANSFERASE GLFT2"/>
    <property type="match status" value="1"/>
</dbReference>
<sequence>MRNPGTRAPDPIPLHSALRAPRSALSILIPSHSRPDLLRLCLTSVSRYAPAGAEVIVVDDGSRDAIVSRAAAEFAGIKVVRRARAGGFCVAANAGIAAASAPVVELLNDDAEVTEGWADSALAWFADARVAAVAPLVLQNDPHRRACGLPPLIDTAGDEYDFGGFAAKRGHGSVWATGRCEPAGEGAEPHVGPGSHRPAHTGRSPEYVFGASACAAFYRREAVLAAGGFPEHFGAYFEDVDLSFRLRRLGFEIVYDPAAVVWHRVSGSYGRKPSRRTLERQSCNEERVFWRNVRGRRLVKCLPRHAAVLAGKALRRWQEGALLPWLLGRCRAVMG</sequence>
<keyword evidence="6" id="KW-1185">Reference proteome</keyword>
<comment type="similarity">
    <text evidence="1">Belongs to the glycosyltransferase 2 family.</text>
</comment>
<dbReference type="Gene3D" id="3.90.550.10">
    <property type="entry name" value="Spore Coat Polysaccharide Biosynthesis Protein SpsA, Chain A"/>
    <property type="match status" value="1"/>
</dbReference>
<dbReference type="EMBL" id="JAGKQQ010000002">
    <property type="protein sequence ID" value="MBP3960758.1"/>
    <property type="molecule type" value="Genomic_DNA"/>
</dbReference>
<evidence type="ECO:0000256" key="2">
    <source>
        <dbReference type="ARBA" id="ARBA00022676"/>
    </source>
</evidence>
<dbReference type="PANTHER" id="PTHR43179">
    <property type="entry name" value="RHAMNOSYLTRANSFERASE WBBL"/>
    <property type="match status" value="1"/>
</dbReference>
<reference evidence="5 6" key="1">
    <citation type="submission" date="2021-04" db="EMBL/GenBank/DDBJ databases">
        <authorList>
            <person name="Ivanova A."/>
        </authorList>
    </citation>
    <scope>NUCLEOTIDE SEQUENCE [LARGE SCALE GENOMIC DNA]</scope>
    <source>
        <strain evidence="5 6">G18</strain>
    </source>
</reference>
<dbReference type="Proteomes" id="UP000676565">
    <property type="component" value="Unassembled WGS sequence"/>
</dbReference>
<evidence type="ECO:0000256" key="3">
    <source>
        <dbReference type="ARBA" id="ARBA00022679"/>
    </source>
</evidence>
<proteinExistence type="inferred from homology"/>